<organism evidence="1 2">
    <name type="scientific">Actinokineospora soli</name>
    <dbReference type="NCBI Taxonomy" id="1048753"/>
    <lineage>
        <taxon>Bacteria</taxon>
        <taxon>Bacillati</taxon>
        <taxon>Actinomycetota</taxon>
        <taxon>Actinomycetes</taxon>
        <taxon>Pseudonocardiales</taxon>
        <taxon>Pseudonocardiaceae</taxon>
        <taxon>Actinokineospora</taxon>
    </lineage>
</organism>
<dbReference type="EMBL" id="JBHTEY010000002">
    <property type="protein sequence ID" value="MFC7612359.1"/>
    <property type="molecule type" value="Genomic_DNA"/>
</dbReference>
<accession>A0ABW2TGX5</accession>
<keyword evidence="2" id="KW-1185">Reference proteome</keyword>
<evidence type="ECO:0000313" key="2">
    <source>
        <dbReference type="Proteomes" id="UP001596512"/>
    </source>
</evidence>
<evidence type="ECO:0000313" key="1">
    <source>
        <dbReference type="EMBL" id="MFC7612359.1"/>
    </source>
</evidence>
<proteinExistence type="predicted"/>
<gene>
    <name evidence="1" type="ORF">ACFQV2_00445</name>
</gene>
<sequence length="53" mass="6351">MTFAEYATGSRTRRTEIVATRRIPPEDYVGAQYYAPSSRRSRSPWRRWTRPRC</sequence>
<name>A0ABW2TGX5_9PSEU</name>
<dbReference type="Proteomes" id="UP001596512">
    <property type="component" value="Unassembled WGS sequence"/>
</dbReference>
<comment type="caution">
    <text evidence="1">The sequence shown here is derived from an EMBL/GenBank/DDBJ whole genome shotgun (WGS) entry which is preliminary data.</text>
</comment>
<reference evidence="2" key="1">
    <citation type="journal article" date="2019" name="Int. J. Syst. Evol. Microbiol.">
        <title>The Global Catalogue of Microorganisms (GCM) 10K type strain sequencing project: providing services to taxonomists for standard genome sequencing and annotation.</title>
        <authorList>
            <consortium name="The Broad Institute Genomics Platform"/>
            <consortium name="The Broad Institute Genome Sequencing Center for Infectious Disease"/>
            <person name="Wu L."/>
            <person name="Ma J."/>
        </authorList>
    </citation>
    <scope>NUCLEOTIDE SEQUENCE [LARGE SCALE GENOMIC DNA]</scope>
    <source>
        <strain evidence="2">JCM 17695</strain>
    </source>
</reference>
<protein>
    <submittedName>
        <fullName evidence="1">Uncharacterized protein</fullName>
    </submittedName>
</protein>